<feature type="region of interest" description="Disordered" evidence="1">
    <location>
        <begin position="22"/>
        <end position="63"/>
    </location>
</feature>
<sequence length="111" mass="11981">MVHPDIQGPFTACDRSAVQIKCSPGDSSQPKPWKCGRGEGRRKTMTAERAAPRGGWGERPGGRRTLKPAVHVNANAHAAVSVTPRETPLRFKAMLSVTALELPDARLAPRC</sequence>
<comment type="caution">
    <text evidence="2">The sequence shown here is derived from an EMBL/GenBank/DDBJ whole genome shotgun (WGS) entry which is preliminary data.</text>
</comment>
<dbReference type="OrthoDB" id="1683373at2759"/>
<protein>
    <submittedName>
        <fullName evidence="2">Uncharacterized protein</fullName>
    </submittedName>
</protein>
<proteinExistence type="predicted"/>
<feature type="compositionally biased region" description="Basic and acidic residues" evidence="1">
    <location>
        <begin position="36"/>
        <end position="46"/>
    </location>
</feature>
<dbReference type="Proteomes" id="UP001152622">
    <property type="component" value="Chromosome 12"/>
</dbReference>
<dbReference type="EMBL" id="JAINUF010000012">
    <property type="protein sequence ID" value="KAJ8345073.1"/>
    <property type="molecule type" value="Genomic_DNA"/>
</dbReference>
<organism evidence="2 3">
    <name type="scientific">Synaphobranchus kaupii</name>
    <name type="common">Kaup's arrowtooth eel</name>
    <dbReference type="NCBI Taxonomy" id="118154"/>
    <lineage>
        <taxon>Eukaryota</taxon>
        <taxon>Metazoa</taxon>
        <taxon>Chordata</taxon>
        <taxon>Craniata</taxon>
        <taxon>Vertebrata</taxon>
        <taxon>Euteleostomi</taxon>
        <taxon>Actinopterygii</taxon>
        <taxon>Neopterygii</taxon>
        <taxon>Teleostei</taxon>
        <taxon>Anguilliformes</taxon>
        <taxon>Synaphobranchidae</taxon>
        <taxon>Synaphobranchus</taxon>
    </lineage>
</organism>
<gene>
    <name evidence="2" type="ORF">SKAU_G00292660</name>
</gene>
<evidence type="ECO:0000313" key="3">
    <source>
        <dbReference type="Proteomes" id="UP001152622"/>
    </source>
</evidence>
<accession>A0A9Q1IMF5</accession>
<name>A0A9Q1IMF5_SYNKA</name>
<evidence type="ECO:0000256" key="1">
    <source>
        <dbReference type="SAM" id="MobiDB-lite"/>
    </source>
</evidence>
<evidence type="ECO:0000313" key="2">
    <source>
        <dbReference type="EMBL" id="KAJ8345073.1"/>
    </source>
</evidence>
<dbReference type="AlphaFoldDB" id="A0A9Q1IMF5"/>
<reference evidence="2" key="1">
    <citation type="journal article" date="2023" name="Science">
        <title>Genome structures resolve the early diversification of teleost fishes.</title>
        <authorList>
            <person name="Parey E."/>
            <person name="Louis A."/>
            <person name="Montfort J."/>
            <person name="Bouchez O."/>
            <person name="Roques C."/>
            <person name="Iampietro C."/>
            <person name="Lluch J."/>
            <person name="Castinel A."/>
            <person name="Donnadieu C."/>
            <person name="Desvignes T."/>
            <person name="Floi Bucao C."/>
            <person name="Jouanno E."/>
            <person name="Wen M."/>
            <person name="Mejri S."/>
            <person name="Dirks R."/>
            <person name="Jansen H."/>
            <person name="Henkel C."/>
            <person name="Chen W.J."/>
            <person name="Zahm M."/>
            <person name="Cabau C."/>
            <person name="Klopp C."/>
            <person name="Thompson A.W."/>
            <person name="Robinson-Rechavi M."/>
            <person name="Braasch I."/>
            <person name="Lecointre G."/>
            <person name="Bobe J."/>
            <person name="Postlethwait J.H."/>
            <person name="Berthelot C."/>
            <person name="Roest Crollius H."/>
            <person name="Guiguen Y."/>
        </authorList>
    </citation>
    <scope>NUCLEOTIDE SEQUENCE</scope>
    <source>
        <strain evidence="2">WJC10195</strain>
    </source>
</reference>
<keyword evidence="3" id="KW-1185">Reference proteome</keyword>